<name>A0A4R7SZ70_9ACTN</name>
<evidence type="ECO:0000256" key="2">
    <source>
        <dbReference type="ARBA" id="ARBA00022741"/>
    </source>
</evidence>
<dbReference type="GO" id="GO:0005524">
    <property type="term" value="F:ATP binding"/>
    <property type="evidence" value="ECO:0007669"/>
    <property type="project" value="UniProtKB-KW"/>
</dbReference>
<dbReference type="EC" id="5.6.2.4" evidence="7"/>
<dbReference type="OrthoDB" id="9760034at2"/>
<keyword evidence="10" id="KW-0378">Hydrolase</keyword>
<keyword evidence="11" id="KW-1185">Reference proteome</keyword>
<dbReference type="InterPro" id="IPR027417">
    <property type="entry name" value="P-loop_NTPase"/>
</dbReference>
<dbReference type="InterPro" id="IPR014001">
    <property type="entry name" value="Helicase_ATP-bd"/>
</dbReference>
<dbReference type="PANTHER" id="PTHR13710:SF105">
    <property type="entry name" value="ATP-DEPENDENT DNA HELICASE Q1"/>
    <property type="match status" value="1"/>
</dbReference>
<accession>A0A4R7SZ70</accession>
<sequence length="707" mass="75553">MGELLKLSDERASTAAGVIRAIAGDAARLREDQETAVAALCEPNARVLVVQATGWGKSAVYWAATAIRRSEGAGPTLVVSPLLSLMRDQVAAAARAGLRAATLNSSNVDAWSGIENDLRSGAIDVLLVSPERLANPGFGRRVLDGLAGQIGLLVIDEAHAVSDWGHDFRPDYRRVSDVLQKLNPQTPVLATTATANARVTDDVAHQLGQSTLVLRGPLARSSLQLAVVDALSPLDRFAWVVDQLPKLPGSGIVYTLTVSDAQRLAAAIQEVHGAAVPVAAYTGGLEASEREYLEDALRGNKLKALVATSALGMGYDKPDLGFVVHVGSPPSPVSYYQQVGRAGRGIDHAVVALLPSPADAGVWDYFATATIPVPEQVNRLLRGLEAYGPDQPATVPSLEAETGLRRGRVELMLKQLAVDGAVERVERGWIRTAIDWTFDADHYDGIVAVRRREADIMRAYTRGERCLMQLLQESLDDPSAERCGRCSVCLGLLPDPLTAKPDPETVHAITRLLRGETHVLEPRKMWPGGAFGAKGKIPPALMAEPGRTVVFADAPEWREVISETFSSGTGGDPAAMDALKAGCVAALSRWRDAWSRRPEVVVTLPAAGYRWLTTEIADHLAEIGRLERAELTVDSTAFADDQSSAEEARVWRDGVSIDPTTAQAIGGKSVLLVVDASSSQWPITVAAAKLRESGADAVLPLLIHRKP</sequence>
<dbReference type="InterPro" id="IPR001650">
    <property type="entry name" value="Helicase_C-like"/>
</dbReference>
<dbReference type="InterPro" id="IPR011545">
    <property type="entry name" value="DEAD/DEAH_box_helicase_dom"/>
</dbReference>
<evidence type="ECO:0000313" key="10">
    <source>
        <dbReference type="EMBL" id="TDU84209.1"/>
    </source>
</evidence>
<dbReference type="Proteomes" id="UP000295151">
    <property type="component" value="Unassembled WGS sequence"/>
</dbReference>
<dbReference type="GO" id="GO:0003677">
    <property type="term" value="F:DNA binding"/>
    <property type="evidence" value="ECO:0007669"/>
    <property type="project" value="UniProtKB-KW"/>
</dbReference>
<dbReference type="GO" id="GO:0043138">
    <property type="term" value="F:3'-5' DNA helicase activity"/>
    <property type="evidence" value="ECO:0007669"/>
    <property type="project" value="UniProtKB-EC"/>
</dbReference>
<feature type="domain" description="Helicase ATP-binding" evidence="8">
    <location>
        <begin position="38"/>
        <end position="213"/>
    </location>
</feature>
<dbReference type="RefSeq" id="WP_133983817.1">
    <property type="nucleotide sequence ID" value="NZ_SOCE01000002.1"/>
</dbReference>
<feature type="domain" description="Helicase C-terminal" evidence="9">
    <location>
        <begin position="239"/>
        <end position="402"/>
    </location>
</feature>
<dbReference type="GO" id="GO:0030894">
    <property type="term" value="C:replisome"/>
    <property type="evidence" value="ECO:0007669"/>
    <property type="project" value="TreeGrafter"/>
</dbReference>
<evidence type="ECO:0000256" key="6">
    <source>
        <dbReference type="ARBA" id="ARBA00034617"/>
    </source>
</evidence>
<dbReference type="PANTHER" id="PTHR13710">
    <property type="entry name" value="DNA HELICASE RECQ FAMILY MEMBER"/>
    <property type="match status" value="1"/>
</dbReference>
<dbReference type="PROSITE" id="PS51192">
    <property type="entry name" value="HELICASE_ATP_BIND_1"/>
    <property type="match status" value="1"/>
</dbReference>
<comment type="caution">
    <text evidence="10">The sequence shown here is derived from an EMBL/GenBank/DDBJ whole genome shotgun (WGS) entry which is preliminary data.</text>
</comment>
<keyword evidence="2" id="KW-0547">Nucleotide-binding</keyword>
<dbReference type="GO" id="GO:0005737">
    <property type="term" value="C:cytoplasm"/>
    <property type="evidence" value="ECO:0007669"/>
    <property type="project" value="TreeGrafter"/>
</dbReference>
<comment type="similarity">
    <text evidence="1">Belongs to the helicase family. RecQ subfamily.</text>
</comment>
<dbReference type="Pfam" id="PF00270">
    <property type="entry name" value="DEAD"/>
    <property type="match status" value="1"/>
</dbReference>
<keyword evidence="3" id="KW-0067">ATP-binding</keyword>
<evidence type="ECO:0000256" key="7">
    <source>
        <dbReference type="ARBA" id="ARBA00034808"/>
    </source>
</evidence>
<dbReference type="AlphaFoldDB" id="A0A4R7SZ70"/>
<gene>
    <name evidence="10" type="ORF">EV138_6680</name>
</gene>
<dbReference type="PROSITE" id="PS51194">
    <property type="entry name" value="HELICASE_CTER"/>
    <property type="match status" value="1"/>
</dbReference>
<evidence type="ECO:0000256" key="4">
    <source>
        <dbReference type="ARBA" id="ARBA00023125"/>
    </source>
</evidence>
<reference evidence="10 11" key="1">
    <citation type="submission" date="2019-03" db="EMBL/GenBank/DDBJ databases">
        <title>Genomic Encyclopedia of Type Strains, Phase III (KMG-III): the genomes of soil and plant-associated and newly described type strains.</title>
        <authorList>
            <person name="Whitman W."/>
        </authorList>
    </citation>
    <scope>NUCLEOTIDE SEQUENCE [LARGE SCALE GENOMIC DNA]</scope>
    <source>
        <strain evidence="10 11">VKM Ac-2575</strain>
    </source>
</reference>
<proteinExistence type="inferred from homology"/>
<keyword evidence="10" id="KW-0347">Helicase</keyword>
<dbReference type="GO" id="GO:0009378">
    <property type="term" value="F:four-way junction helicase activity"/>
    <property type="evidence" value="ECO:0007669"/>
    <property type="project" value="TreeGrafter"/>
</dbReference>
<dbReference type="GO" id="GO:0043590">
    <property type="term" value="C:bacterial nucleoid"/>
    <property type="evidence" value="ECO:0007669"/>
    <property type="project" value="TreeGrafter"/>
</dbReference>
<keyword evidence="5" id="KW-0413">Isomerase</keyword>
<dbReference type="Pfam" id="PF00271">
    <property type="entry name" value="Helicase_C"/>
    <property type="match status" value="1"/>
</dbReference>
<evidence type="ECO:0000256" key="5">
    <source>
        <dbReference type="ARBA" id="ARBA00023235"/>
    </source>
</evidence>
<comment type="catalytic activity">
    <reaction evidence="6">
        <text>Couples ATP hydrolysis with the unwinding of duplex DNA by translocating in the 3'-5' direction.</text>
        <dbReference type="EC" id="5.6.2.4"/>
    </reaction>
</comment>
<dbReference type="SUPFAM" id="SSF52540">
    <property type="entry name" value="P-loop containing nucleoside triphosphate hydrolases"/>
    <property type="match status" value="1"/>
</dbReference>
<dbReference type="SMART" id="SM00490">
    <property type="entry name" value="HELICc"/>
    <property type="match status" value="1"/>
</dbReference>
<protein>
    <recommendedName>
        <fullName evidence="7">DNA 3'-5' helicase</fullName>
        <ecNumber evidence="7">5.6.2.4</ecNumber>
    </recommendedName>
</protein>
<evidence type="ECO:0000259" key="9">
    <source>
        <dbReference type="PROSITE" id="PS51194"/>
    </source>
</evidence>
<evidence type="ECO:0000256" key="3">
    <source>
        <dbReference type="ARBA" id="ARBA00022840"/>
    </source>
</evidence>
<dbReference type="Gene3D" id="3.40.50.300">
    <property type="entry name" value="P-loop containing nucleotide triphosphate hydrolases"/>
    <property type="match status" value="2"/>
</dbReference>
<evidence type="ECO:0000259" key="8">
    <source>
        <dbReference type="PROSITE" id="PS51192"/>
    </source>
</evidence>
<dbReference type="SMART" id="SM00487">
    <property type="entry name" value="DEXDc"/>
    <property type="match status" value="1"/>
</dbReference>
<organism evidence="10 11">
    <name type="scientific">Kribbella voronezhensis</name>
    <dbReference type="NCBI Taxonomy" id="2512212"/>
    <lineage>
        <taxon>Bacteria</taxon>
        <taxon>Bacillati</taxon>
        <taxon>Actinomycetota</taxon>
        <taxon>Actinomycetes</taxon>
        <taxon>Propionibacteriales</taxon>
        <taxon>Kribbellaceae</taxon>
        <taxon>Kribbella</taxon>
    </lineage>
</organism>
<dbReference type="EMBL" id="SOCE01000002">
    <property type="protein sequence ID" value="TDU84209.1"/>
    <property type="molecule type" value="Genomic_DNA"/>
</dbReference>
<dbReference type="GO" id="GO:0006281">
    <property type="term" value="P:DNA repair"/>
    <property type="evidence" value="ECO:0007669"/>
    <property type="project" value="TreeGrafter"/>
</dbReference>
<evidence type="ECO:0000313" key="11">
    <source>
        <dbReference type="Proteomes" id="UP000295151"/>
    </source>
</evidence>
<dbReference type="GO" id="GO:0006310">
    <property type="term" value="P:DNA recombination"/>
    <property type="evidence" value="ECO:0007669"/>
    <property type="project" value="TreeGrafter"/>
</dbReference>
<keyword evidence="4" id="KW-0238">DNA-binding</keyword>
<evidence type="ECO:0000256" key="1">
    <source>
        <dbReference type="ARBA" id="ARBA00005446"/>
    </source>
</evidence>